<keyword evidence="3" id="KW-0479">Metal-binding</keyword>
<dbReference type="Gene3D" id="3.40.640.10">
    <property type="entry name" value="Type I PLP-dependent aspartate aminotransferase-like (Major domain)"/>
    <property type="match status" value="1"/>
</dbReference>
<dbReference type="PROSITE" id="PS00595">
    <property type="entry name" value="AA_TRANSFER_CLASS_5"/>
    <property type="match status" value="1"/>
</dbReference>
<keyword evidence="9" id="KW-0808">Transferase</keyword>
<dbReference type="InterPro" id="IPR015421">
    <property type="entry name" value="PyrdxlP-dep_Trfase_major"/>
</dbReference>
<comment type="cofactor">
    <cofactor evidence="1 7">
        <name>pyridoxal 5'-phosphate</name>
        <dbReference type="ChEBI" id="CHEBI:597326"/>
    </cofactor>
</comment>
<dbReference type="GO" id="GO:0051536">
    <property type="term" value="F:iron-sulfur cluster binding"/>
    <property type="evidence" value="ECO:0007669"/>
    <property type="project" value="UniProtKB-KW"/>
</dbReference>
<dbReference type="OrthoDB" id="9808002at2"/>
<protein>
    <submittedName>
        <fullName evidence="9">Cysteine desulfurase IscS</fullName>
        <ecNumber evidence="9">2.8.1.7</ecNumber>
    </submittedName>
</protein>
<evidence type="ECO:0000256" key="7">
    <source>
        <dbReference type="RuleBase" id="RU004504"/>
    </source>
</evidence>
<organism evidence="9 10">
    <name type="scientific">Petrocella atlantisensis</name>
    <dbReference type="NCBI Taxonomy" id="2173034"/>
    <lineage>
        <taxon>Bacteria</taxon>
        <taxon>Bacillati</taxon>
        <taxon>Bacillota</taxon>
        <taxon>Clostridia</taxon>
        <taxon>Lachnospirales</taxon>
        <taxon>Vallitaleaceae</taxon>
        <taxon>Petrocella</taxon>
    </lineage>
</organism>
<dbReference type="SUPFAM" id="SSF53383">
    <property type="entry name" value="PLP-dependent transferases"/>
    <property type="match status" value="1"/>
</dbReference>
<dbReference type="Gene3D" id="3.90.1150.10">
    <property type="entry name" value="Aspartate Aminotransferase, domain 1"/>
    <property type="match status" value="1"/>
</dbReference>
<dbReference type="AlphaFoldDB" id="A0A3P7S403"/>
<evidence type="ECO:0000256" key="5">
    <source>
        <dbReference type="ARBA" id="ARBA00023004"/>
    </source>
</evidence>
<dbReference type="EMBL" id="LR130778">
    <property type="protein sequence ID" value="VDN49352.1"/>
    <property type="molecule type" value="Genomic_DNA"/>
</dbReference>
<keyword evidence="5" id="KW-0408">Iron</keyword>
<dbReference type="FunFam" id="3.40.640.10:FF:000084">
    <property type="entry name" value="IscS-like cysteine desulfurase"/>
    <property type="match status" value="1"/>
</dbReference>
<evidence type="ECO:0000256" key="2">
    <source>
        <dbReference type="ARBA" id="ARBA00006490"/>
    </source>
</evidence>
<dbReference type="InterPro" id="IPR016454">
    <property type="entry name" value="Cysteine_dSase"/>
</dbReference>
<evidence type="ECO:0000256" key="6">
    <source>
        <dbReference type="ARBA" id="ARBA00023014"/>
    </source>
</evidence>
<comment type="similarity">
    <text evidence="2">Belongs to the class-V pyridoxal-phosphate-dependent aminotransferase family. NifS/IscS subfamily.</text>
</comment>
<reference evidence="9 10" key="1">
    <citation type="submission" date="2018-09" db="EMBL/GenBank/DDBJ databases">
        <authorList>
            <person name="Postec A."/>
        </authorList>
    </citation>
    <scope>NUCLEOTIDE SEQUENCE [LARGE SCALE GENOMIC DNA]</scope>
    <source>
        <strain evidence="9">70B-A</strain>
    </source>
</reference>
<dbReference type="PIRSF" id="PIRSF005572">
    <property type="entry name" value="NifS"/>
    <property type="match status" value="1"/>
</dbReference>
<proteinExistence type="inferred from homology"/>
<dbReference type="Proteomes" id="UP000279029">
    <property type="component" value="Chromosome"/>
</dbReference>
<evidence type="ECO:0000313" key="10">
    <source>
        <dbReference type="Proteomes" id="UP000279029"/>
    </source>
</evidence>
<dbReference type="KEGG" id="cbar:PATL70BA_3418"/>
<dbReference type="InterPro" id="IPR015422">
    <property type="entry name" value="PyrdxlP-dep_Trfase_small"/>
</dbReference>
<dbReference type="PANTHER" id="PTHR11601">
    <property type="entry name" value="CYSTEINE DESULFURYLASE FAMILY MEMBER"/>
    <property type="match status" value="1"/>
</dbReference>
<dbReference type="PANTHER" id="PTHR11601:SF50">
    <property type="entry name" value="CYSTEINE DESULFURASE ISCS 2-RELATED"/>
    <property type="match status" value="1"/>
</dbReference>
<feature type="domain" description="Aminotransferase class V" evidence="8">
    <location>
        <begin position="3"/>
        <end position="367"/>
    </location>
</feature>
<dbReference type="InterPro" id="IPR020578">
    <property type="entry name" value="Aminotrans_V_PyrdxlP_BS"/>
</dbReference>
<dbReference type="GO" id="GO:0046872">
    <property type="term" value="F:metal ion binding"/>
    <property type="evidence" value="ECO:0007669"/>
    <property type="project" value="UniProtKB-KW"/>
</dbReference>
<keyword evidence="10" id="KW-1185">Reference proteome</keyword>
<gene>
    <name evidence="9" type="primary">iscS</name>
    <name evidence="9" type="ORF">PATL70BA_3418</name>
</gene>
<evidence type="ECO:0000313" key="9">
    <source>
        <dbReference type="EMBL" id="VDN49352.1"/>
    </source>
</evidence>
<dbReference type="RefSeq" id="WP_125138327.1">
    <property type="nucleotide sequence ID" value="NZ_LR130778.1"/>
</dbReference>
<evidence type="ECO:0000256" key="1">
    <source>
        <dbReference type="ARBA" id="ARBA00001933"/>
    </source>
</evidence>
<evidence type="ECO:0000256" key="4">
    <source>
        <dbReference type="ARBA" id="ARBA00022898"/>
    </source>
</evidence>
<accession>A0A3P7S403</accession>
<dbReference type="NCBIfam" id="NF002806">
    <property type="entry name" value="PRK02948.1"/>
    <property type="match status" value="1"/>
</dbReference>
<dbReference type="Gene3D" id="1.10.260.50">
    <property type="match status" value="1"/>
</dbReference>
<keyword evidence="6" id="KW-0411">Iron-sulfur</keyword>
<evidence type="ECO:0000259" key="8">
    <source>
        <dbReference type="Pfam" id="PF00266"/>
    </source>
</evidence>
<sequence>MEIYFDNAATTKVPDKVAQAMLHMLTTNFGNPSSLHQKGFEAEKAIETSRQNLAQALKVNKKEIYFTSGGTEANNIAISGVAVANKRSGRHILVSSIEHPSVKETVRYLETLGYEVETIPTDSMGYIQIETLEQLIRQDTLMVSIMYVNNEIGTIQDMSTIGKLIKAINPKTLFHVDAIQAFGKYILTPTKDQIDLLTLSGHKIHGPKGIGAIYIKEGTKITPLFYGGRQENGIRSGTENVPGIIGLGVATEEAYDQLQDNRNHIEGIKKYMIARLRQDVPDITFNGDIEKGAYHLLNIGVLGVKSEVLLHALEELEIYVSTGSACSSKKKNHSITLSALNLTHEEKDNAIRLSFSKYNTQEEVDQFIEQLNRLLPILRRFKRK</sequence>
<dbReference type="InterPro" id="IPR015424">
    <property type="entry name" value="PyrdxlP-dep_Trfase"/>
</dbReference>
<dbReference type="GO" id="GO:0031071">
    <property type="term" value="F:cysteine desulfurase activity"/>
    <property type="evidence" value="ECO:0007669"/>
    <property type="project" value="UniProtKB-EC"/>
</dbReference>
<dbReference type="InterPro" id="IPR000192">
    <property type="entry name" value="Aminotrans_V_dom"/>
</dbReference>
<dbReference type="EC" id="2.8.1.7" evidence="9"/>
<dbReference type="Pfam" id="PF00266">
    <property type="entry name" value="Aminotran_5"/>
    <property type="match status" value="1"/>
</dbReference>
<name>A0A3P7S403_9FIRM</name>
<keyword evidence="4" id="KW-0663">Pyridoxal phosphate</keyword>
<evidence type="ECO:0000256" key="3">
    <source>
        <dbReference type="ARBA" id="ARBA00022723"/>
    </source>
</evidence>